<dbReference type="Proteomes" id="UP000185904">
    <property type="component" value="Unassembled WGS sequence"/>
</dbReference>
<sequence>MVVFSPQKPLRILHQAPLTPKIISEAKMIVQLFERLADQRASERLRKCKQRIRTWKLRKPSRVSQLMTDDNIASINSQDKKTETHTPKSRPPKPQPDSQGLVDHPPQQIRLHVATYQVSNHHVTRRVASEPYPDYSGAASVVIFSGSTSIQEKRSVMRSFERLESILIVAVAIGDIVTEQWIIDIHRFGRVPALQGDIPLDRSRERRWDFGLKDAIGRGKTGLTHLLAGIMVFLTKQLRSDLENSDRETSQIATMIGADAVKHCLPALKDEGKFSEPEIDLEKDLQNSNPRCDEST</sequence>
<proteinExistence type="predicted"/>
<dbReference type="RefSeq" id="XP_022504105.1">
    <property type="nucleotide sequence ID" value="XM_022639717.1"/>
</dbReference>
<protein>
    <submittedName>
        <fullName evidence="2">Uncharacterized protein</fullName>
    </submittedName>
</protein>
<organism evidence="2 3">
    <name type="scientific">Fonsecaea nubica</name>
    <dbReference type="NCBI Taxonomy" id="856822"/>
    <lineage>
        <taxon>Eukaryota</taxon>
        <taxon>Fungi</taxon>
        <taxon>Dikarya</taxon>
        <taxon>Ascomycota</taxon>
        <taxon>Pezizomycotina</taxon>
        <taxon>Eurotiomycetes</taxon>
        <taxon>Chaetothyriomycetidae</taxon>
        <taxon>Chaetothyriales</taxon>
        <taxon>Herpotrichiellaceae</taxon>
        <taxon>Fonsecaea</taxon>
    </lineage>
</organism>
<name>A0A178DCW0_9EURO</name>
<accession>A0A178DCW0</accession>
<evidence type="ECO:0000256" key="1">
    <source>
        <dbReference type="SAM" id="MobiDB-lite"/>
    </source>
</evidence>
<keyword evidence="3" id="KW-1185">Reference proteome</keyword>
<feature type="region of interest" description="Disordered" evidence="1">
    <location>
        <begin position="66"/>
        <end position="104"/>
    </location>
</feature>
<dbReference type="AlphaFoldDB" id="A0A178DCW0"/>
<feature type="region of interest" description="Disordered" evidence="1">
    <location>
        <begin position="275"/>
        <end position="296"/>
    </location>
</feature>
<gene>
    <name evidence="2" type="ORF">AYO20_01411</name>
</gene>
<evidence type="ECO:0000313" key="3">
    <source>
        <dbReference type="Proteomes" id="UP000185904"/>
    </source>
</evidence>
<dbReference type="GeneID" id="34584835"/>
<evidence type="ECO:0000313" key="2">
    <source>
        <dbReference type="EMBL" id="OAL39093.1"/>
    </source>
</evidence>
<comment type="caution">
    <text evidence="2">The sequence shown here is derived from an EMBL/GenBank/DDBJ whole genome shotgun (WGS) entry which is preliminary data.</text>
</comment>
<dbReference type="EMBL" id="LVCJ01000006">
    <property type="protein sequence ID" value="OAL39093.1"/>
    <property type="molecule type" value="Genomic_DNA"/>
</dbReference>
<feature type="compositionally biased region" description="Polar residues" evidence="1">
    <location>
        <begin position="66"/>
        <end position="77"/>
    </location>
</feature>
<reference evidence="2 3" key="1">
    <citation type="submission" date="2016-03" db="EMBL/GenBank/DDBJ databases">
        <title>The draft genome sequence of Fonsecaea nubica causative agent of cutaneous subcutaneous infection in human host.</title>
        <authorList>
            <person name="Costa F."/>
            <person name="Sybren D.H."/>
            <person name="Raittz R.T."/>
            <person name="Weiss V.A."/>
            <person name="Leao A.C."/>
            <person name="Gomes R."/>
            <person name="De Souza E.M."/>
            <person name="Pedrosa F.O."/>
            <person name="Steffens M.B."/>
            <person name="Bombassaro A."/>
            <person name="Tadra-Sfeir M.Z."/>
            <person name="Moreno L.F."/>
            <person name="Najafzadeh M.J."/>
            <person name="Felipe M.S."/>
            <person name="Teixeira M."/>
            <person name="Sun J."/>
            <person name="Xi L."/>
            <person name="Castro M.A."/>
            <person name="Vicente V.A."/>
        </authorList>
    </citation>
    <scope>NUCLEOTIDE SEQUENCE [LARGE SCALE GENOMIC DNA]</scope>
    <source>
        <strain evidence="2 3">CBS 269.64</strain>
    </source>
</reference>
<dbReference type="OrthoDB" id="342264at2759"/>